<accession>A0A6J5M5L2</accession>
<proteinExistence type="predicted"/>
<protein>
    <submittedName>
        <fullName evidence="1">Uncharacterized protein</fullName>
    </submittedName>
</protein>
<gene>
    <name evidence="1" type="ORF">UFOVP423_37</name>
</gene>
<reference evidence="1" key="1">
    <citation type="submission" date="2020-04" db="EMBL/GenBank/DDBJ databases">
        <authorList>
            <person name="Chiriac C."/>
            <person name="Salcher M."/>
            <person name="Ghai R."/>
            <person name="Kavagutti S V."/>
        </authorList>
    </citation>
    <scope>NUCLEOTIDE SEQUENCE</scope>
</reference>
<organism evidence="1">
    <name type="scientific">uncultured Caudovirales phage</name>
    <dbReference type="NCBI Taxonomy" id="2100421"/>
    <lineage>
        <taxon>Viruses</taxon>
        <taxon>Duplodnaviria</taxon>
        <taxon>Heunggongvirae</taxon>
        <taxon>Uroviricota</taxon>
        <taxon>Caudoviricetes</taxon>
        <taxon>Peduoviridae</taxon>
        <taxon>Maltschvirus</taxon>
        <taxon>Maltschvirus maltsch</taxon>
    </lineage>
</organism>
<sequence>MRYGTEMTITTINLLELLSSFIASGSIPNSRYNEIKASLSWEFEKEEQKARQEILKLRAEASEGSETYASLTALYYLFPNSMYQVRRFSRDLTIHPSAPEGTKEMVKDFLKVQDLLDQAKPLIKKGKAQSQLPSSKPARTLKNTGTCPICGKNVKLSPCGLLVPHGYTRETGYNTANCYGRGYEPLEISYVALENYISMLENYKAKEDLHLYQLLRCKVTSLYSQKFKRYISQGETGWNQTITSHIYKTRSNINTANLDIRMRKEQVANWKPGTLPG</sequence>
<name>A0A6J5M5L2_9CAUD</name>
<evidence type="ECO:0000313" key="1">
    <source>
        <dbReference type="EMBL" id="CAB4142028.1"/>
    </source>
</evidence>
<dbReference type="EMBL" id="LR796403">
    <property type="protein sequence ID" value="CAB4142028.1"/>
    <property type="molecule type" value="Genomic_DNA"/>
</dbReference>